<dbReference type="InParanoid" id="K3WST3"/>
<reference evidence="12" key="2">
    <citation type="submission" date="2010-04" db="EMBL/GenBank/DDBJ databases">
        <authorList>
            <person name="Buell R."/>
            <person name="Hamilton J."/>
            <person name="Hostetler J."/>
        </authorList>
    </citation>
    <scope>NUCLEOTIDE SEQUENCE [LARGE SCALE GENOMIC DNA]</scope>
    <source>
        <strain evidence="12">DAOM:BR144</strain>
    </source>
</reference>
<dbReference type="PANTHER" id="PTHR13605:SF4">
    <property type="entry name" value="ER MEMBRANE PROTEIN COMPLEX SUBUNIT 7"/>
    <property type="match status" value="1"/>
</dbReference>
<sequence length="199" mass="21717">MMGLVRTLALAALLLVATASAYEIQGTIYPTSAEKVAPFKVLLNGGEQITYARADGSFVFRDVAPGRYVVDIPSAQYLFSQFKLDVADDGVIRALEYKYPGAAKLRADYPLVAEAVTELAYFEQREKFSILSLIMNPSFLTVIVPIGLLYILPKLSESMMDPEEFKKAQEEMGTQDPASLISGMFGGGPPRGNDDSDDD</sequence>
<evidence type="ECO:0000256" key="8">
    <source>
        <dbReference type="SAM" id="Phobius"/>
    </source>
</evidence>
<dbReference type="STRING" id="431595.K3WST3"/>
<dbReference type="EnsemblProtists" id="PYU1_T008027">
    <property type="protein sequence ID" value="PYU1_T008027"/>
    <property type="gene ID" value="PYU1_G008011"/>
</dbReference>
<dbReference type="SUPFAM" id="SSF49452">
    <property type="entry name" value="Starch-binding domain-like"/>
    <property type="match status" value="1"/>
</dbReference>
<dbReference type="Pfam" id="PF09430">
    <property type="entry name" value="EMC7_beta-sandw"/>
    <property type="match status" value="1"/>
</dbReference>
<dbReference type="InterPro" id="IPR013784">
    <property type="entry name" value="Carb-bd-like_fold"/>
</dbReference>
<evidence type="ECO:0000256" key="1">
    <source>
        <dbReference type="ARBA" id="ARBA00004167"/>
    </source>
</evidence>
<feature type="chain" id="PRO_5003871424" description="ER membrane protein complex subunit 7 beta-sandwich domain-containing protein" evidence="9">
    <location>
        <begin position="22"/>
        <end position="199"/>
    </location>
</feature>
<keyword evidence="6 8" id="KW-0472">Membrane</keyword>
<reference evidence="11" key="3">
    <citation type="submission" date="2015-02" db="UniProtKB">
        <authorList>
            <consortium name="EnsemblProtists"/>
        </authorList>
    </citation>
    <scope>IDENTIFICATION</scope>
    <source>
        <strain evidence="11">DAOM BR144</strain>
    </source>
</reference>
<keyword evidence="4 9" id="KW-0732">Signal</keyword>
<dbReference type="PANTHER" id="PTHR13605">
    <property type="entry name" value="ER MEMBRANE PROTEIN COMPLEX SUBUNIT 7"/>
    <property type="match status" value="1"/>
</dbReference>
<feature type="region of interest" description="Disordered" evidence="7">
    <location>
        <begin position="165"/>
        <end position="199"/>
    </location>
</feature>
<accession>K3WST3</accession>
<dbReference type="GO" id="GO:0030246">
    <property type="term" value="F:carbohydrate binding"/>
    <property type="evidence" value="ECO:0007669"/>
    <property type="project" value="InterPro"/>
</dbReference>
<evidence type="ECO:0000256" key="7">
    <source>
        <dbReference type="SAM" id="MobiDB-lite"/>
    </source>
</evidence>
<dbReference type="HOGENOM" id="CLU_073620_2_1_1"/>
<dbReference type="InterPro" id="IPR019008">
    <property type="entry name" value="Beta_sandwich_EMC7"/>
</dbReference>
<evidence type="ECO:0000256" key="4">
    <source>
        <dbReference type="ARBA" id="ARBA00022729"/>
    </source>
</evidence>
<dbReference type="GO" id="GO:0072546">
    <property type="term" value="C:EMC complex"/>
    <property type="evidence" value="ECO:0007669"/>
    <property type="project" value="TreeGrafter"/>
</dbReference>
<reference evidence="12" key="1">
    <citation type="journal article" date="2010" name="Genome Biol.">
        <title>Genome sequence of the necrotrophic plant pathogen Pythium ultimum reveals original pathogenicity mechanisms and effector repertoire.</title>
        <authorList>
            <person name="Levesque C.A."/>
            <person name="Brouwer H."/>
            <person name="Cano L."/>
            <person name="Hamilton J.P."/>
            <person name="Holt C."/>
            <person name="Huitema E."/>
            <person name="Raffaele S."/>
            <person name="Robideau G.P."/>
            <person name="Thines M."/>
            <person name="Win J."/>
            <person name="Zerillo M.M."/>
            <person name="Beakes G.W."/>
            <person name="Boore J.L."/>
            <person name="Busam D."/>
            <person name="Dumas B."/>
            <person name="Ferriera S."/>
            <person name="Fuerstenberg S.I."/>
            <person name="Gachon C.M."/>
            <person name="Gaulin E."/>
            <person name="Govers F."/>
            <person name="Grenville-Briggs L."/>
            <person name="Horner N."/>
            <person name="Hostetler J."/>
            <person name="Jiang R.H."/>
            <person name="Johnson J."/>
            <person name="Krajaejun T."/>
            <person name="Lin H."/>
            <person name="Meijer H.J."/>
            <person name="Moore B."/>
            <person name="Morris P."/>
            <person name="Phuntmart V."/>
            <person name="Puiu D."/>
            <person name="Shetty J."/>
            <person name="Stajich J.E."/>
            <person name="Tripathy S."/>
            <person name="Wawra S."/>
            <person name="van West P."/>
            <person name="Whitty B.R."/>
            <person name="Coutinho P.M."/>
            <person name="Henrissat B."/>
            <person name="Martin F."/>
            <person name="Thomas P.D."/>
            <person name="Tyler B.M."/>
            <person name="De Vries R.P."/>
            <person name="Kamoun S."/>
            <person name="Yandell M."/>
            <person name="Tisserat N."/>
            <person name="Buell C.R."/>
        </authorList>
    </citation>
    <scope>NUCLEOTIDE SEQUENCE</scope>
    <source>
        <strain evidence="12">DAOM:BR144</strain>
    </source>
</reference>
<evidence type="ECO:0000256" key="2">
    <source>
        <dbReference type="ARBA" id="ARBA00008880"/>
    </source>
</evidence>
<feature type="domain" description="ER membrane protein complex subunit 7 beta-sandwich" evidence="10">
    <location>
        <begin position="32"/>
        <end position="140"/>
    </location>
</feature>
<evidence type="ECO:0000259" key="10">
    <source>
        <dbReference type="Pfam" id="PF09430"/>
    </source>
</evidence>
<comment type="similarity">
    <text evidence="2">Belongs to the EMC7 family.</text>
</comment>
<feature type="signal peptide" evidence="9">
    <location>
        <begin position="1"/>
        <end position="21"/>
    </location>
</feature>
<keyword evidence="12" id="KW-1185">Reference proteome</keyword>
<feature type="transmembrane region" description="Helical" evidence="8">
    <location>
        <begin position="128"/>
        <end position="152"/>
    </location>
</feature>
<keyword evidence="3 8" id="KW-0812">Transmembrane</keyword>
<name>K3WST3_GLOUD</name>
<evidence type="ECO:0000256" key="3">
    <source>
        <dbReference type="ARBA" id="ARBA00022692"/>
    </source>
</evidence>
<dbReference type="AlphaFoldDB" id="K3WST3"/>
<evidence type="ECO:0000256" key="5">
    <source>
        <dbReference type="ARBA" id="ARBA00022989"/>
    </source>
</evidence>
<comment type="subcellular location">
    <subcellularLocation>
        <location evidence="1">Membrane</location>
        <topology evidence="1">Single-pass membrane protein</topology>
    </subcellularLocation>
</comment>
<evidence type="ECO:0000256" key="9">
    <source>
        <dbReference type="SAM" id="SignalP"/>
    </source>
</evidence>
<evidence type="ECO:0000313" key="11">
    <source>
        <dbReference type="EnsemblProtists" id="PYU1_T008027"/>
    </source>
</evidence>
<evidence type="ECO:0000313" key="12">
    <source>
        <dbReference type="Proteomes" id="UP000019132"/>
    </source>
</evidence>
<dbReference type="OMA" id="EMENMQM"/>
<protein>
    <recommendedName>
        <fullName evidence="10">ER membrane protein complex subunit 7 beta-sandwich domain-containing protein</fullName>
    </recommendedName>
</protein>
<dbReference type="EMBL" id="GL376617">
    <property type="status" value="NOT_ANNOTATED_CDS"/>
    <property type="molecule type" value="Genomic_DNA"/>
</dbReference>
<dbReference type="eggNOG" id="KOG3306">
    <property type="taxonomic scope" value="Eukaryota"/>
</dbReference>
<organism evidence="11 12">
    <name type="scientific">Globisporangium ultimum (strain ATCC 200006 / CBS 805.95 / DAOM BR144)</name>
    <name type="common">Pythium ultimum</name>
    <dbReference type="NCBI Taxonomy" id="431595"/>
    <lineage>
        <taxon>Eukaryota</taxon>
        <taxon>Sar</taxon>
        <taxon>Stramenopiles</taxon>
        <taxon>Oomycota</taxon>
        <taxon>Peronosporomycetes</taxon>
        <taxon>Pythiales</taxon>
        <taxon>Pythiaceae</taxon>
        <taxon>Globisporangium</taxon>
    </lineage>
</organism>
<proteinExistence type="inferred from homology"/>
<keyword evidence="5 8" id="KW-1133">Transmembrane helix</keyword>
<dbReference type="Proteomes" id="UP000019132">
    <property type="component" value="Unassembled WGS sequence"/>
</dbReference>
<dbReference type="VEuPathDB" id="FungiDB:PYU1_G008011"/>
<evidence type="ECO:0000256" key="6">
    <source>
        <dbReference type="ARBA" id="ARBA00023136"/>
    </source>
</evidence>
<dbReference type="InterPro" id="IPR039163">
    <property type="entry name" value="EMC7"/>
</dbReference>